<name>A0AAD9H1B7_9STRA</name>
<sequence>MNYTQLPPVLRYTMARRLTKNSPEWCTVSAVDDDLMHWNAMLAGPEDSPYAGGVFNLDLQFPSEYPFKAPKVRFLTRVYHPNVKSQSGEICADVINENWGPTLNVLHCLTAIKQILEQPDMDNPLEPDIAKQMHENKADFEKTAQDWTKQYASTHTSRTGQSLKTIISLNAIIMSDLKHNVMSLFLLLCALLATPTAVFGRRPIVNNDPAPPAVLWYAPFLSGGGYCSEAHSYVVAVDTAMGKSSVSASSCSNAEDSEDEQDAKALEKPFELLITQHGDSLNPSFIRDLPADMKSKLEHHWIEERDFYWRLKNRKVALAICHSEPGAWAPAHYMTSRCPPEKAQYKVGRTMFETDRVPKGWPDRMNKMDEIWVPTKFQEKIFVDGGVKPEAVMVVPEVVDVDFFDPKKVEKVYDLASETAFEMTEKTTVYLSIFKWEERKAWRVLLKAYFEAFKAEDDVVLVLLTNGYHTASSSAEDFMGVIEKFSIEAVGKKLNELPHIHVLPPHIPQAAMPSLYKAANAFVLPSRGEGWGRPHVEAMAMERPLIATFWSGTTEYMTEENSYPLEIDGLIELMQCMLYEQIKEGAFRGHMWADPSVRHLKELLIRIKEHPEEAIAKGKRARKDMVEKYSPEIIGEIVLGHITRILEHVATQEKASEAAEHEEL</sequence>
<dbReference type="PANTHER" id="PTHR46656">
    <property type="entry name" value="PUTATIVE-RELATED"/>
    <property type="match status" value="1"/>
</dbReference>
<reference evidence="7" key="1">
    <citation type="submission" date="2023-08" db="EMBL/GenBank/DDBJ databases">
        <title>Reference Genome Resource for the Citrus Pathogen Phytophthora citrophthora.</title>
        <authorList>
            <person name="Moller H."/>
            <person name="Coetzee B."/>
            <person name="Rose L.J."/>
            <person name="Van Niekerk J.M."/>
        </authorList>
    </citation>
    <scope>NUCLEOTIDE SEQUENCE</scope>
    <source>
        <strain evidence="7">STE-U-9442</strain>
    </source>
</reference>
<keyword evidence="5" id="KW-0067">ATP-binding</keyword>
<evidence type="ECO:0000256" key="2">
    <source>
        <dbReference type="ARBA" id="ARBA00022679"/>
    </source>
</evidence>
<protein>
    <recommendedName>
        <fullName evidence="1">E2 ubiquitin-conjugating enzyme</fullName>
        <ecNumber evidence="1">2.3.2.23</ecNumber>
    </recommendedName>
</protein>
<keyword evidence="3" id="KW-0547">Nucleotide-binding</keyword>
<feature type="domain" description="UBC core" evidence="6">
    <location>
        <begin position="6"/>
        <end position="153"/>
    </location>
</feature>
<proteinExistence type="predicted"/>
<evidence type="ECO:0000259" key="6">
    <source>
        <dbReference type="PROSITE" id="PS50127"/>
    </source>
</evidence>
<dbReference type="PANTHER" id="PTHR46656:SF3">
    <property type="entry name" value="PUTATIVE-RELATED"/>
    <property type="match status" value="1"/>
</dbReference>
<dbReference type="SUPFAM" id="SSF54495">
    <property type="entry name" value="UBC-like"/>
    <property type="match status" value="1"/>
</dbReference>
<dbReference type="InterPro" id="IPR000608">
    <property type="entry name" value="UBC"/>
</dbReference>
<gene>
    <name evidence="7" type="ORF">P3T76_000676</name>
</gene>
<dbReference type="Gene3D" id="3.40.50.2000">
    <property type="entry name" value="Glycogen Phosphorylase B"/>
    <property type="match status" value="1"/>
</dbReference>
<evidence type="ECO:0000256" key="1">
    <source>
        <dbReference type="ARBA" id="ARBA00012486"/>
    </source>
</evidence>
<accession>A0AAD9H1B7</accession>
<dbReference type="Pfam" id="PF13692">
    <property type="entry name" value="Glyco_trans_1_4"/>
    <property type="match status" value="1"/>
</dbReference>
<dbReference type="CDD" id="cd03801">
    <property type="entry name" value="GT4_PimA-like"/>
    <property type="match status" value="1"/>
</dbReference>
<dbReference type="GO" id="GO:0005524">
    <property type="term" value="F:ATP binding"/>
    <property type="evidence" value="ECO:0007669"/>
    <property type="project" value="UniProtKB-KW"/>
</dbReference>
<organism evidence="7 8">
    <name type="scientific">Phytophthora citrophthora</name>
    <dbReference type="NCBI Taxonomy" id="4793"/>
    <lineage>
        <taxon>Eukaryota</taxon>
        <taxon>Sar</taxon>
        <taxon>Stramenopiles</taxon>
        <taxon>Oomycota</taxon>
        <taxon>Peronosporomycetes</taxon>
        <taxon>Peronosporales</taxon>
        <taxon>Peronosporaceae</taxon>
        <taxon>Phytophthora</taxon>
    </lineage>
</organism>
<dbReference type="EMBL" id="JASMQC010000001">
    <property type="protein sequence ID" value="KAK1948386.1"/>
    <property type="molecule type" value="Genomic_DNA"/>
</dbReference>
<dbReference type="SMART" id="SM00212">
    <property type="entry name" value="UBCc"/>
    <property type="match status" value="1"/>
</dbReference>
<evidence type="ECO:0000313" key="8">
    <source>
        <dbReference type="Proteomes" id="UP001259832"/>
    </source>
</evidence>
<dbReference type="Proteomes" id="UP001259832">
    <property type="component" value="Unassembled WGS sequence"/>
</dbReference>
<dbReference type="GO" id="GO:0061631">
    <property type="term" value="F:ubiquitin conjugating enzyme activity"/>
    <property type="evidence" value="ECO:0007669"/>
    <property type="project" value="UniProtKB-EC"/>
</dbReference>
<comment type="caution">
    <text evidence="7">The sequence shown here is derived from an EMBL/GenBank/DDBJ whole genome shotgun (WGS) entry which is preliminary data.</text>
</comment>
<dbReference type="SUPFAM" id="SSF53756">
    <property type="entry name" value="UDP-Glycosyltransferase/glycogen phosphorylase"/>
    <property type="match status" value="1"/>
</dbReference>
<keyword evidence="4" id="KW-0833">Ubl conjugation pathway</keyword>
<dbReference type="PROSITE" id="PS50127">
    <property type="entry name" value="UBC_2"/>
    <property type="match status" value="1"/>
</dbReference>
<keyword evidence="8" id="KW-1185">Reference proteome</keyword>
<dbReference type="Pfam" id="PF00179">
    <property type="entry name" value="UQ_con"/>
    <property type="match status" value="1"/>
</dbReference>
<dbReference type="EC" id="2.3.2.23" evidence="1"/>
<dbReference type="Gene3D" id="3.10.110.10">
    <property type="entry name" value="Ubiquitin Conjugating Enzyme"/>
    <property type="match status" value="1"/>
</dbReference>
<dbReference type="AlphaFoldDB" id="A0AAD9H1B7"/>
<evidence type="ECO:0000256" key="3">
    <source>
        <dbReference type="ARBA" id="ARBA00022741"/>
    </source>
</evidence>
<keyword evidence="2" id="KW-0808">Transferase</keyword>
<evidence type="ECO:0000256" key="5">
    <source>
        <dbReference type="ARBA" id="ARBA00022840"/>
    </source>
</evidence>
<evidence type="ECO:0000256" key="4">
    <source>
        <dbReference type="ARBA" id="ARBA00022786"/>
    </source>
</evidence>
<dbReference type="InterPro" id="IPR016135">
    <property type="entry name" value="UBQ-conjugating_enzyme/RWD"/>
</dbReference>
<dbReference type="FunFam" id="3.10.110.10:FF:000060">
    <property type="entry name" value="Ubiquitin conjugating enzyme (UbcB)"/>
    <property type="match status" value="1"/>
</dbReference>
<evidence type="ECO:0000313" key="7">
    <source>
        <dbReference type="EMBL" id="KAK1948386.1"/>
    </source>
</evidence>